<comment type="caution">
    <text evidence="2">The sequence shown here is derived from an EMBL/GenBank/DDBJ whole genome shotgun (WGS) entry which is preliminary data.</text>
</comment>
<reference evidence="2 3" key="1">
    <citation type="submission" date="2016-08" db="EMBL/GenBank/DDBJ databases">
        <title>Draft genome sequence of Candidatus Piscirickettsia litoralis, from seawater.</title>
        <authorList>
            <person name="Wan X."/>
            <person name="Lee A.J."/>
            <person name="Hou S."/>
            <person name="Donachie S.P."/>
        </authorList>
    </citation>
    <scope>NUCLEOTIDE SEQUENCE [LARGE SCALE GENOMIC DNA]</scope>
    <source>
        <strain evidence="2 3">Y2</strain>
    </source>
</reference>
<dbReference type="EMBL" id="MDTU01000001">
    <property type="protein sequence ID" value="ODN43896.1"/>
    <property type="molecule type" value="Genomic_DNA"/>
</dbReference>
<accession>A0ABX3A841</accession>
<sequence length="116" mass="12585">MINLGETGWPTAGSVYGANNTASVSQLQSTVDTVKKWLKSGAMRTRPQTVLFFSLYDETLCNDSFADEVSMGVNSNINYHWGLYTCLQQQDALGHPPLSGANPLQAKVDLSGLKTD</sequence>
<evidence type="ECO:0000256" key="1">
    <source>
        <dbReference type="ARBA" id="ARBA00022801"/>
    </source>
</evidence>
<evidence type="ECO:0000313" key="3">
    <source>
        <dbReference type="Proteomes" id="UP000094329"/>
    </source>
</evidence>
<dbReference type="Pfam" id="PF00332">
    <property type="entry name" value="Glyco_hydro_17"/>
    <property type="match status" value="1"/>
</dbReference>
<dbReference type="RefSeq" id="WP_069313692.1">
    <property type="nucleotide sequence ID" value="NZ_MDTU01000001.1"/>
</dbReference>
<organism evidence="2 3">
    <name type="scientific">Piscirickettsia litoralis</name>
    <dbReference type="NCBI Taxonomy" id="1891921"/>
    <lineage>
        <taxon>Bacteria</taxon>
        <taxon>Pseudomonadati</taxon>
        <taxon>Pseudomonadota</taxon>
        <taxon>Gammaproteobacteria</taxon>
        <taxon>Thiotrichales</taxon>
        <taxon>Piscirickettsiaceae</taxon>
        <taxon>Piscirickettsia</taxon>
    </lineage>
</organism>
<name>A0ABX3A841_9GAMM</name>
<dbReference type="InterPro" id="IPR000490">
    <property type="entry name" value="Glyco_hydro_17"/>
</dbReference>
<dbReference type="SUPFAM" id="SSF51445">
    <property type="entry name" value="(Trans)glycosidases"/>
    <property type="match status" value="1"/>
</dbReference>
<dbReference type="InterPro" id="IPR017853">
    <property type="entry name" value="GH"/>
</dbReference>
<evidence type="ECO:0008006" key="4">
    <source>
        <dbReference type="Google" id="ProtNLM"/>
    </source>
</evidence>
<evidence type="ECO:0000313" key="2">
    <source>
        <dbReference type="EMBL" id="ODN43896.1"/>
    </source>
</evidence>
<proteinExistence type="predicted"/>
<gene>
    <name evidence="2" type="ORF">BGC07_14630</name>
</gene>
<protein>
    <recommendedName>
        <fullName evidence="4">Glucan endo-1,3-beta-D-glucosidase</fullName>
    </recommendedName>
</protein>
<keyword evidence="1" id="KW-0378">Hydrolase</keyword>
<keyword evidence="3" id="KW-1185">Reference proteome</keyword>
<dbReference type="Gene3D" id="3.20.20.80">
    <property type="entry name" value="Glycosidases"/>
    <property type="match status" value="1"/>
</dbReference>
<dbReference type="Proteomes" id="UP000094329">
    <property type="component" value="Unassembled WGS sequence"/>
</dbReference>